<evidence type="ECO:0000313" key="15">
    <source>
        <dbReference type="Proteomes" id="UP000516444"/>
    </source>
</evidence>
<feature type="domain" description="HAMP" evidence="13">
    <location>
        <begin position="137"/>
        <end position="190"/>
    </location>
</feature>
<feature type="domain" description="Histidine kinase" evidence="12">
    <location>
        <begin position="198"/>
        <end position="408"/>
    </location>
</feature>
<evidence type="ECO:0000256" key="10">
    <source>
        <dbReference type="ARBA" id="ARBA00023136"/>
    </source>
</evidence>
<keyword evidence="6 11" id="KW-0812">Transmembrane</keyword>
<evidence type="ECO:0000256" key="1">
    <source>
        <dbReference type="ARBA" id="ARBA00000085"/>
    </source>
</evidence>
<dbReference type="SUPFAM" id="SSF55874">
    <property type="entry name" value="ATPase domain of HSP90 chaperone/DNA topoisomerase II/histidine kinase"/>
    <property type="match status" value="1"/>
</dbReference>
<dbReference type="Pfam" id="PF00672">
    <property type="entry name" value="HAMP"/>
    <property type="match status" value="1"/>
</dbReference>
<evidence type="ECO:0000259" key="13">
    <source>
        <dbReference type="PROSITE" id="PS50885"/>
    </source>
</evidence>
<keyword evidence="5" id="KW-0808">Transferase</keyword>
<accession>A0A7G1P0R8</accession>
<dbReference type="InterPro" id="IPR036890">
    <property type="entry name" value="HATPase_C_sf"/>
</dbReference>
<dbReference type="CDD" id="cd06225">
    <property type="entry name" value="HAMP"/>
    <property type="match status" value="1"/>
</dbReference>
<dbReference type="PROSITE" id="PS50109">
    <property type="entry name" value="HIS_KIN"/>
    <property type="match status" value="1"/>
</dbReference>
<dbReference type="EC" id="2.7.13.3" evidence="3"/>
<dbReference type="KEGG" id="sgm:GCM10017557_36980"/>
<evidence type="ECO:0000256" key="6">
    <source>
        <dbReference type="ARBA" id="ARBA00022692"/>
    </source>
</evidence>
<feature type="transmembrane region" description="Helical" evidence="11">
    <location>
        <begin position="32"/>
        <end position="52"/>
    </location>
</feature>
<dbReference type="InterPro" id="IPR036097">
    <property type="entry name" value="HisK_dim/P_sf"/>
</dbReference>
<feature type="transmembrane region" description="Helical" evidence="11">
    <location>
        <begin position="113"/>
        <end position="136"/>
    </location>
</feature>
<name>A0A7G1P0R8_9ACTN</name>
<dbReference type="SMART" id="SM00388">
    <property type="entry name" value="HisKA"/>
    <property type="match status" value="1"/>
</dbReference>
<evidence type="ECO:0000256" key="5">
    <source>
        <dbReference type="ARBA" id="ARBA00022679"/>
    </source>
</evidence>
<dbReference type="CDD" id="cd00082">
    <property type="entry name" value="HisKA"/>
    <property type="match status" value="1"/>
</dbReference>
<evidence type="ECO:0000256" key="4">
    <source>
        <dbReference type="ARBA" id="ARBA00022553"/>
    </source>
</evidence>
<dbReference type="Proteomes" id="UP000516444">
    <property type="component" value="Chromosome"/>
</dbReference>
<comment type="catalytic activity">
    <reaction evidence="1">
        <text>ATP + protein L-histidine = ADP + protein N-phospho-L-histidine.</text>
        <dbReference type="EC" id="2.7.13.3"/>
    </reaction>
</comment>
<dbReference type="InterPro" id="IPR050428">
    <property type="entry name" value="TCS_sensor_his_kinase"/>
</dbReference>
<keyword evidence="8 11" id="KW-1133">Transmembrane helix</keyword>
<evidence type="ECO:0000256" key="8">
    <source>
        <dbReference type="ARBA" id="ARBA00022989"/>
    </source>
</evidence>
<keyword evidence="4" id="KW-0597">Phosphoprotein</keyword>
<dbReference type="SMART" id="SM00387">
    <property type="entry name" value="HATPase_c"/>
    <property type="match status" value="1"/>
</dbReference>
<comment type="subcellular location">
    <subcellularLocation>
        <location evidence="2">Cell membrane</location>
    </subcellularLocation>
</comment>
<dbReference type="RefSeq" id="WP_190851028.1">
    <property type="nucleotide sequence ID" value="NZ_AP023440.1"/>
</dbReference>
<evidence type="ECO:0000256" key="3">
    <source>
        <dbReference type="ARBA" id="ARBA00012438"/>
    </source>
</evidence>
<dbReference type="Gene3D" id="6.10.340.10">
    <property type="match status" value="1"/>
</dbReference>
<protein>
    <recommendedName>
        <fullName evidence="3">histidine kinase</fullName>
        <ecNumber evidence="3">2.7.13.3</ecNumber>
    </recommendedName>
</protein>
<dbReference type="PRINTS" id="PR00344">
    <property type="entry name" value="BCTRLSENSOR"/>
</dbReference>
<dbReference type="PANTHER" id="PTHR45436:SF5">
    <property type="entry name" value="SENSOR HISTIDINE KINASE TRCS"/>
    <property type="match status" value="1"/>
</dbReference>
<keyword evidence="10 11" id="KW-0472">Membrane</keyword>
<dbReference type="Pfam" id="PF00512">
    <property type="entry name" value="HisKA"/>
    <property type="match status" value="1"/>
</dbReference>
<dbReference type="AlphaFoldDB" id="A0A7G1P0R8"/>
<dbReference type="SMART" id="SM00304">
    <property type="entry name" value="HAMP"/>
    <property type="match status" value="1"/>
</dbReference>
<dbReference type="InterPro" id="IPR005467">
    <property type="entry name" value="His_kinase_dom"/>
</dbReference>
<keyword evidence="9" id="KW-0902">Two-component regulatory system</keyword>
<dbReference type="SUPFAM" id="SSF158472">
    <property type="entry name" value="HAMP domain-like"/>
    <property type="match status" value="1"/>
</dbReference>
<evidence type="ECO:0000313" key="14">
    <source>
        <dbReference type="EMBL" id="BCL28839.1"/>
    </source>
</evidence>
<evidence type="ECO:0000259" key="12">
    <source>
        <dbReference type="PROSITE" id="PS50109"/>
    </source>
</evidence>
<dbReference type="SUPFAM" id="SSF47384">
    <property type="entry name" value="Homodimeric domain of signal transducing histidine kinase"/>
    <property type="match status" value="1"/>
</dbReference>
<evidence type="ECO:0000256" key="2">
    <source>
        <dbReference type="ARBA" id="ARBA00004236"/>
    </source>
</evidence>
<organism evidence="14 15">
    <name type="scientific">Streptomyces aurantiacus</name>
    <dbReference type="NCBI Taxonomy" id="47760"/>
    <lineage>
        <taxon>Bacteria</taxon>
        <taxon>Bacillati</taxon>
        <taxon>Actinomycetota</taxon>
        <taxon>Actinomycetes</taxon>
        <taxon>Kitasatosporales</taxon>
        <taxon>Streptomycetaceae</taxon>
        <taxon>Streptomyces</taxon>
        <taxon>Streptomyces aurantiacus group</taxon>
    </lineage>
</organism>
<dbReference type="InterPro" id="IPR003594">
    <property type="entry name" value="HATPase_dom"/>
</dbReference>
<dbReference type="Gene3D" id="1.10.287.130">
    <property type="match status" value="1"/>
</dbReference>
<gene>
    <name evidence="14" type="ORF">GCM10017557_36980</name>
</gene>
<sequence>MSSYLGQPTTRARRIIRTRWTTPTRLTIRTRLALLNATVFFVGCAALLALVWTSAREIIGRNGATVMAVAAKPVNSAQSEPAITAAPTEPAAGLGSSSAARFAVFEQDVLEELLGRCLLLLVVIGFLSLLASWWVAKRGLSRIGLVTAAARDIGDRNLHARLDLVGPADEAKELADTFDAMLDRLERSFAEQRRFTGHASHELRTPLTVQRAALEIPLAQGRIPDDLLPDVRRALHATHRSERLIAALLALAKGESGVLVPAAVDLAEEARTAIAEVLDEARETEVTVDTRLSPAPVWGDPSLLGQLVGNLVTNAVRHNERDGSVHIATGPTGGGGAFVEVTNTGARVDASDLPTLYEPFRRGSGRRKGAGLGLSVVRAVTVTHQGTLTTEANPAGGLTVRVELPAERA</sequence>
<dbReference type="GO" id="GO:0005886">
    <property type="term" value="C:plasma membrane"/>
    <property type="evidence" value="ECO:0007669"/>
    <property type="project" value="UniProtKB-SubCell"/>
</dbReference>
<dbReference type="Gene3D" id="3.30.565.10">
    <property type="entry name" value="Histidine kinase-like ATPase, C-terminal domain"/>
    <property type="match status" value="1"/>
</dbReference>
<dbReference type="InterPro" id="IPR004358">
    <property type="entry name" value="Sig_transdc_His_kin-like_C"/>
</dbReference>
<keyword evidence="15" id="KW-1185">Reference proteome</keyword>
<dbReference type="PANTHER" id="PTHR45436">
    <property type="entry name" value="SENSOR HISTIDINE KINASE YKOH"/>
    <property type="match status" value="1"/>
</dbReference>
<evidence type="ECO:0000256" key="7">
    <source>
        <dbReference type="ARBA" id="ARBA00022777"/>
    </source>
</evidence>
<proteinExistence type="predicted"/>
<dbReference type="InterPro" id="IPR003661">
    <property type="entry name" value="HisK_dim/P_dom"/>
</dbReference>
<evidence type="ECO:0000256" key="11">
    <source>
        <dbReference type="SAM" id="Phobius"/>
    </source>
</evidence>
<dbReference type="InterPro" id="IPR003660">
    <property type="entry name" value="HAMP_dom"/>
</dbReference>
<dbReference type="Pfam" id="PF02518">
    <property type="entry name" value="HATPase_c"/>
    <property type="match status" value="1"/>
</dbReference>
<evidence type="ECO:0000256" key="9">
    <source>
        <dbReference type="ARBA" id="ARBA00023012"/>
    </source>
</evidence>
<keyword evidence="7 14" id="KW-0418">Kinase</keyword>
<dbReference type="EMBL" id="AP023440">
    <property type="protein sequence ID" value="BCL28839.1"/>
    <property type="molecule type" value="Genomic_DNA"/>
</dbReference>
<dbReference type="GO" id="GO:0000155">
    <property type="term" value="F:phosphorelay sensor kinase activity"/>
    <property type="evidence" value="ECO:0007669"/>
    <property type="project" value="InterPro"/>
</dbReference>
<reference evidence="14 15" key="1">
    <citation type="journal article" date="2014" name="Int. J. Syst. Evol. Microbiol.">
        <title>Complete genome sequence of Corynebacterium casei LMG S-19264T (=DSM 44701T), isolated from a smear-ripened cheese.</title>
        <authorList>
            <consortium name="US DOE Joint Genome Institute (JGI-PGF)"/>
            <person name="Walter F."/>
            <person name="Albersmeier A."/>
            <person name="Kalinowski J."/>
            <person name="Ruckert C."/>
        </authorList>
    </citation>
    <scope>NUCLEOTIDE SEQUENCE [LARGE SCALE GENOMIC DNA]</scope>
    <source>
        <strain evidence="14 15">JCM 4677</strain>
    </source>
</reference>
<dbReference type="PROSITE" id="PS50885">
    <property type="entry name" value="HAMP"/>
    <property type="match status" value="1"/>
</dbReference>